<evidence type="ECO:0000313" key="3">
    <source>
        <dbReference type="Proteomes" id="UP000557899"/>
    </source>
</evidence>
<proteinExistence type="predicted"/>
<dbReference type="EMBL" id="JAAZHI010000108">
    <property type="protein sequence ID" value="NLA55628.1"/>
    <property type="molecule type" value="Genomic_DNA"/>
</dbReference>
<feature type="compositionally biased region" description="Basic residues" evidence="1">
    <location>
        <begin position="436"/>
        <end position="445"/>
    </location>
</feature>
<sequence length="607" mass="66745">MTRPQHKAPGLIGHSLVTPEHLKVAFEVVDSSGVMDKWELWRRDDGFSDVRPGRPKDVPERSMLALLMLLAIEGSALHITRARDIIVYRATPEALTQLGLPQRNELNFYWADLQRDRRWDNRLYAAMSRLVAPMDLYPDNRYGRRYTKDEFAAVVAARDPELIAVRRKRSQEFYGSLLVESAKLLGTDFSSWTGDVVVDGTPIPASRIGSTQRSSRVSVEPDAGWYSRRGDHRGSESEGHDKIMWAFEASLIAMTGDAFGTGGLPAPIIGMSLDKPGHSISERARDALSHITADPTMPRGYFIGDRAYTPLAQPEKLQEPVRGAGYRIVGDLMEAQKGQVTAVYEGAQQVDGGWFCPAMPKSLIEFTAGRDNRDLLEDEKAQKLMAQREKYRLRVKDVTESGAVKYMCPARGPGATVTCPLAAGVDHQTVRPAPRPGRRGARIRPKNSAGNPVGKKDEKPRKLPLKQDQLPKAGSCGKVCTNKSSLTIPLRVASKHAQQGPGWATQAWARVYHKGRNIIESRNSWLKNAGGSAIGDRTSRMVRGFSKQWLVIAVAAVAVNVRLIDSYLRRTGKELTPVPPTPPEPTGKTGGDVTSEPGWANAPPVAA</sequence>
<evidence type="ECO:0008006" key="4">
    <source>
        <dbReference type="Google" id="ProtNLM"/>
    </source>
</evidence>
<feature type="region of interest" description="Disordered" evidence="1">
    <location>
        <begin position="573"/>
        <end position="607"/>
    </location>
</feature>
<reference evidence="2 3" key="1">
    <citation type="journal article" date="2020" name="Biotechnol. Biofuels">
        <title>New insights from the biogas microbiome by comprehensive genome-resolved metagenomics of nearly 1600 species originating from multiple anaerobic digesters.</title>
        <authorList>
            <person name="Campanaro S."/>
            <person name="Treu L."/>
            <person name="Rodriguez-R L.M."/>
            <person name="Kovalovszki A."/>
            <person name="Ziels R.M."/>
            <person name="Maus I."/>
            <person name="Zhu X."/>
            <person name="Kougias P.G."/>
            <person name="Basile A."/>
            <person name="Luo G."/>
            <person name="Schluter A."/>
            <person name="Konstantinidis K.T."/>
            <person name="Angelidaki I."/>
        </authorList>
    </citation>
    <scope>NUCLEOTIDE SEQUENCE [LARGE SCALE GENOMIC DNA]</scope>
    <source>
        <strain evidence="2">AS15tlH2ME_198</strain>
    </source>
</reference>
<protein>
    <recommendedName>
        <fullName evidence="4">Transposase</fullName>
    </recommendedName>
</protein>
<evidence type="ECO:0000256" key="1">
    <source>
        <dbReference type="SAM" id="MobiDB-lite"/>
    </source>
</evidence>
<feature type="region of interest" description="Disordered" evidence="1">
    <location>
        <begin position="427"/>
        <end position="470"/>
    </location>
</feature>
<dbReference type="Proteomes" id="UP000557899">
    <property type="component" value="Unassembled WGS sequence"/>
</dbReference>
<dbReference type="AlphaFoldDB" id="A0A7X6PME9"/>
<name>A0A7X6PME9_9CORY</name>
<comment type="caution">
    <text evidence="2">The sequence shown here is derived from an EMBL/GenBank/DDBJ whole genome shotgun (WGS) entry which is preliminary data.</text>
</comment>
<gene>
    <name evidence="2" type="ORF">GX859_04915</name>
</gene>
<organism evidence="2 3">
    <name type="scientific">Corynebacterium humireducens</name>
    <dbReference type="NCBI Taxonomy" id="1223514"/>
    <lineage>
        <taxon>Bacteria</taxon>
        <taxon>Bacillati</taxon>
        <taxon>Actinomycetota</taxon>
        <taxon>Actinomycetes</taxon>
        <taxon>Mycobacteriales</taxon>
        <taxon>Corynebacteriaceae</taxon>
        <taxon>Corynebacterium</taxon>
    </lineage>
</organism>
<evidence type="ECO:0000313" key="2">
    <source>
        <dbReference type="EMBL" id="NLA55628.1"/>
    </source>
</evidence>
<accession>A0A7X6PME9</accession>